<name>A0A9P4Y9Z8_CRYP1</name>
<feature type="compositionally biased region" description="Low complexity" evidence="1">
    <location>
        <begin position="44"/>
        <end position="57"/>
    </location>
</feature>
<keyword evidence="3" id="KW-1185">Reference proteome</keyword>
<evidence type="ECO:0000313" key="2">
    <source>
        <dbReference type="EMBL" id="KAF3769211.1"/>
    </source>
</evidence>
<feature type="compositionally biased region" description="Low complexity" evidence="1">
    <location>
        <begin position="7"/>
        <end position="35"/>
    </location>
</feature>
<organism evidence="2 3">
    <name type="scientific">Cryphonectria parasitica (strain ATCC 38755 / EP155)</name>
    <dbReference type="NCBI Taxonomy" id="660469"/>
    <lineage>
        <taxon>Eukaryota</taxon>
        <taxon>Fungi</taxon>
        <taxon>Dikarya</taxon>
        <taxon>Ascomycota</taxon>
        <taxon>Pezizomycotina</taxon>
        <taxon>Sordariomycetes</taxon>
        <taxon>Sordariomycetidae</taxon>
        <taxon>Diaporthales</taxon>
        <taxon>Cryphonectriaceae</taxon>
        <taxon>Cryphonectria-Endothia species complex</taxon>
        <taxon>Cryphonectria</taxon>
    </lineage>
</organism>
<dbReference type="RefSeq" id="XP_040780172.1">
    <property type="nucleotide sequence ID" value="XM_040919480.1"/>
</dbReference>
<dbReference type="GeneID" id="63836609"/>
<protein>
    <submittedName>
        <fullName evidence="2">Uncharacterized protein</fullName>
    </submittedName>
</protein>
<evidence type="ECO:0000313" key="3">
    <source>
        <dbReference type="Proteomes" id="UP000803844"/>
    </source>
</evidence>
<feature type="compositionally biased region" description="Polar residues" evidence="1">
    <location>
        <begin position="101"/>
        <end position="111"/>
    </location>
</feature>
<feature type="region of interest" description="Disordered" evidence="1">
    <location>
        <begin position="1"/>
        <end position="72"/>
    </location>
</feature>
<gene>
    <name evidence="2" type="ORF">M406DRAFT_321206</name>
</gene>
<sequence length="111" mass="11663">MPPPCHSLLSSAPAALSSPSSRGRCSGWCGSCKASASKKRKRASPSPSLSLPPESLATPFPRVSPPITPTASLSRERRFLQSWVQYAPQQAGARSTCAAASRSQISGARIR</sequence>
<dbReference type="AlphaFoldDB" id="A0A9P4Y9Z8"/>
<comment type="caution">
    <text evidence="2">The sequence shown here is derived from an EMBL/GenBank/DDBJ whole genome shotgun (WGS) entry which is preliminary data.</text>
</comment>
<accession>A0A9P4Y9Z8</accession>
<feature type="region of interest" description="Disordered" evidence="1">
    <location>
        <begin position="91"/>
        <end position="111"/>
    </location>
</feature>
<dbReference type="EMBL" id="MU032345">
    <property type="protein sequence ID" value="KAF3769211.1"/>
    <property type="molecule type" value="Genomic_DNA"/>
</dbReference>
<reference evidence="2" key="1">
    <citation type="journal article" date="2020" name="Phytopathology">
        <title>Genome sequence of the chestnut blight fungus Cryphonectria parasitica EP155: A fundamental resource for an archetypical invasive plant pathogen.</title>
        <authorList>
            <person name="Crouch J.A."/>
            <person name="Dawe A."/>
            <person name="Aerts A."/>
            <person name="Barry K."/>
            <person name="Churchill A.C.L."/>
            <person name="Grimwood J."/>
            <person name="Hillman B."/>
            <person name="Milgroom M.G."/>
            <person name="Pangilinan J."/>
            <person name="Smith M."/>
            <person name="Salamov A."/>
            <person name="Schmutz J."/>
            <person name="Yadav J."/>
            <person name="Grigoriev I.V."/>
            <person name="Nuss D."/>
        </authorList>
    </citation>
    <scope>NUCLEOTIDE SEQUENCE</scope>
    <source>
        <strain evidence="2">EP155</strain>
    </source>
</reference>
<dbReference type="Proteomes" id="UP000803844">
    <property type="component" value="Unassembled WGS sequence"/>
</dbReference>
<proteinExistence type="predicted"/>
<evidence type="ECO:0000256" key="1">
    <source>
        <dbReference type="SAM" id="MobiDB-lite"/>
    </source>
</evidence>